<accession>A0ABQ8IZN8</accession>
<evidence type="ECO:0000313" key="2">
    <source>
        <dbReference type="Proteomes" id="UP000887458"/>
    </source>
</evidence>
<gene>
    <name evidence="1" type="ORF">DERP_000267</name>
</gene>
<sequence length="61" mass="7067">MKINSDVNTIEDKVFDEWRVVFILLLLMLGKPTTLQKYLNIGSENQDLTSKSNIYMTSQND</sequence>
<organism evidence="1 2">
    <name type="scientific">Dermatophagoides pteronyssinus</name>
    <name type="common">European house dust mite</name>
    <dbReference type="NCBI Taxonomy" id="6956"/>
    <lineage>
        <taxon>Eukaryota</taxon>
        <taxon>Metazoa</taxon>
        <taxon>Ecdysozoa</taxon>
        <taxon>Arthropoda</taxon>
        <taxon>Chelicerata</taxon>
        <taxon>Arachnida</taxon>
        <taxon>Acari</taxon>
        <taxon>Acariformes</taxon>
        <taxon>Sarcoptiformes</taxon>
        <taxon>Astigmata</taxon>
        <taxon>Psoroptidia</taxon>
        <taxon>Analgoidea</taxon>
        <taxon>Pyroglyphidae</taxon>
        <taxon>Dermatophagoidinae</taxon>
        <taxon>Dermatophagoides</taxon>
    </lineage>
</organism>
<reference evidence="1 2" key="1">
    <citation type="journal article" date="2018" name="J. Allergy Clin. Immunol.">
        <title>High-quality assembly of Dermatophagoides pteronyssinus genome and transcriptome reveals a wide range of novel allergens.</title>
        <authorList>
            <person name="Liu X.Y."/>
            <person name="Yang K.Y."/>
            <person name="Wang M.Q."/>
            <person name="Kwok J.S."/>
            <person name="Zeng X."/>
            <person name="Yang Z."/>
            <person name="Xiao X.J."/>
            <person name="Lau C.P."/>
            <person name="Li Y."/>
            <person name="Huang Z.M."/>
            <person name="Ba J.G."/>
            <person name="Yim A.K."/>
            <person name="Ouyang C.Y."/>
            <person name="Ngai S.M."/>
            <person name="Chan T.F."/>
            <person name="Leung E.L."/>
            <person name="Liu L."/>
            <person name="Liu Z.G."/>
            <person name="Tsui S.K."/>
        </authorList>
    </citation>
    <scope>NUCLEOTIDE SEQUENCE [LARGE SCALE GENOMIC DNA]</scope>
    <source>
        <strain evidence="1">Derp</strain>
    </source>
</reference>
<dbReference type="EMBL" id="NJHN03000095">
    <property type="protein sequence ID" value="KAH9415776.1"/>
    <property type="molecule type" value="Genomic_DNA"/>
</dbReference>
<keyword evidence="2" id="KW-1185">Reference proteome</keyword>
<comment type="caution">
    <text evidence="1">The sequence shown here is derived from an EMBL/GenBank/DDBJ whole genome shotgun (WGS) entry which is preliminary data.</text>
</comment>
<dbReference type="Proteomes" id="UP000887458">
    <property type="component" value="Unassembled WGS sequence"/>
</dbReference>
<reference evidence="1 2" key="2">
    <citation type="journal article" date="2022" name="Mol. Biol. Evol.">
        <title>Comparative Genomics Reveals Insights into the Divergent Evolution of Astigmatic Mites and Household Pest Adaptations.</title>
        <authorList>
            <person name="Xiong Q."/>
            <person name="Wan A.T."/>
            <person name="Liu X."/>
            <person name="Fung C.S."/>
            <person name="Xiao X."/>
            <person name="Malainual N."/>
            <person name="Hou J."/>
            <person name="Wang L."/>
            <person name="Wang M."/>
            <person name="Yang K.Y."/>
            <person name="Cui Y."/>
            <person name="Leung E.L."/>
            <person name="Nong W."/>
            <person name="Shin S.K."/>
            <person name="Au S.W."/>
            <person name="Jeong K.Y."/>
            <person name="Chew F.T."/>
            <person name="Hui J.H."/>
            <person name="Leung T.F."/>
            <person name="Tungtrongchitr A."/>
            <person name="Zhong N."/>
            <person name="Liu Z."/>
            <person name="Tsui S.K."/>
        </authorList>
    </citation>
    <scope>NUCLEOTIDE SEQUENCE [LARGE SCALE GENOMIC DNA]</scope>
    <source>
        <strain evidence="1">Derp</strain>
    </source>
</reference>
<name>A0ABQ8IZN8_DERPT</name>
<proteinExistence type="predicted"/>
<evidence type="ECO:0000313" key="1">
    <source>
        <dbReference type="EMBL" id="KAH9415776.1"/>
    </source>
</evidence>
<protein>
    <submittedName>
        <fullName evidence="1">Uncharacterized protein</fullName>
    </submittedName>
</protein>